<dbReference type="OrthoDB" id="2028350at2"/>
<accession>D9R4I6</accession>
<dbReference type="HOGENOM" id="CLU_030404_0_0_9"/>
<sequence length="570" mass="64107">MRKQTKLVAVLSTAALLALGASMSSFAATGWQEENGTWVYYDKNGDTVTEKWAKSGDNWFYLNEDGEMATDALVEYNDNYYYVDENGSMVANKWVSIENDNYDGDDDNEPVNHWYYFGANGKAYKSSSSSNTASFKTINGKKYIFDDEAKMLYGWINESGQRETGDDAWRTDNSLYYCGDENDGAQANGWVFLHITDNQWESTEDIGVSSKNTFDDEEQDRWFYFKGNGKKMVDKKGETINGKKYSFDEDGRMNAEWVNWDATPTTATATQGTAAYTKGFRYYGSPEDGARVTKGWFQVVPDSYLSEDDYNDDSENWYYSDKDGKLVAGEMKTINGKKYAFNNSGVMLDGFRFIKLASDNKTISAIANKDTKDEPTVKLVSDSDYKFDTTDGFKKHASSWEASDYKLYYFGSGDDGSMKINKQNVDIDGDSHSFLFNKSGSFKGAGKTGIDNKKYYQSGMLMAADKDDKYAVVKVNKTGSNVNYVQIMTTDEFLKDMEDNFNVVSVVTDTNKYSEEYTIPAAVTDSATVEYRVVNTSGTVQKSKSKAKDGNDRCYEVASNGNIVRVFVEN</sequence>
<dbReference type="PaxDb" id="610130-Closa_0534"/>
<dbReference type="Gene3D" id="2.10.270.10">
    <property type="entry name" value="Cholin Binding"/>
    <property type="match status" value="4"/>
</dbReference>
<name>D9R4I6_LACSW</name>
<feature type="chain" id="PRO_5003127268" evidence="3">
    <location>
        <begin position="28"/>
        <end position="570"/>
    </location>
</feature>
<evidence type="ECO:0000313" key="5">
    <source>
        <dbReference type="Proteomes" id="UP000001662"/>
    </source>
</evidence>
<keyword evidence="5" id="KW-1185">Reference proteome</keyword>
<dbReference type="SUPFAM" id="SSF69360">
    <property type="entry name" value="Cell wall binding repeat"/>
    <property type="match status" value="1"/>
</dbReference>
<dbReference type="PROSITE" id="PS51170">
    <property type="entry name" value="CW"/>
    <property type="match status" value="1"/>
</dbReference>
<gene>
    <name evidence="4" type="ordered locus">Closa_0534</name>
</gene>
<evidence type="ECO:0000256" key="1">
    <source>
        <dbReference type="ARBA" id="ARBA00022737"/>
    </source>
</evidence>
<keyword evidence="3" id="KW-0732">Signal</keyword>
<dbReference type="KEGG" id="csh:Closa_0534"/>
<evidence type="ECO:0000256" key="3">
    <source>
        <dbReference type="SAM" id="SignalP"/>
    </source>
</evidence>
<organism evidence="4 5">
    <name type="scientific">Lacrimispora saccharolytica (strain ATCC 35040 / DSM 2544 / NRCC 2533 / WM1)</name>
    <name type="common">Clostridium saccharolyticum</name>
    <dbReference type="NCBI Taxonomy" id="610130"/>
    <lineage>
        <taxon>Bacteria</taxon>
        <taxon>Bacillati</taxon>
        <taxon>Bacillota</taxon>
        <taxon>Clostridia</taxon>
        <taxon>Lachnospirales</taxon>
        <taxon>Lachnospiraceae</taxon>
        <taxon>Lacrimispora</taxon>
    </lineage>
</organism>
<dbReference type="Pfam" id="PF01473">
    <property type="entry name" value="Choline_bind_1"/>
    <property type="match status" value="1"/>
</dbReference>
<evidence type="ECO:0000256" key="2">
    <source>
        <dbReference type="PROSITE-ProRule" id="PRU00591"/>
    </source>
</evidence>
<feature type="repeat" description="Cell wall-binding" evidence="2">
    <location>
        <begin position="28"/>
        <end position="47"/>
    </location>
</feature>
<dbReference type="InterPro" id="IPR018337">
    <property type="entry name" value="Cell_wall/Cho-bd_repeat"/>
</dbReference>
<proteinExistence type="predicted"/>
<dbReference type="EMBL" id="CP002109">
    <property type="protein sequence ID" value="ADL03170.1"/>
    <property type="molecule type" value="Genomic_DNA"/>
</dbReference>
<feature type="signal peptide" evidence="3">
    <location>
        <begin position="1"/>
        <end position="27"/>
    </location>
</feature>
<reference evidence="4" key="1">
    <citation type="submission" date="2010-07" db="EMBL/GenBank/DDBJ databases">
        <title>Complete sequence of Clostridium saccharolyticum WM1.</title>
        <authorList>
            <consortium name="US DOE Joint Genome Institute"/>
            <person name="Lucas S."/>
            <person name="Copeland A."/>
            <person name="Lapidus A."/>
            <person name="Cheng J.-F."/>
            <person name="Bruce D."/>
            <person name="Goodwin L."/>
            <person name="Pitluck S."/>
            <person name="Chertkov O."/>
            <person name="Detter J.C."/>
            <person name="Han C."/>
            <person name="Tapia R."/>
            <person name="Land M."/>
            <person name="Hauser L."/>
            <person name="Chang Y.-J."/>
            <person name="Jeffries C."/>
            <person name="Kyrpides N."/>
            <person name="Ivanova N."/>
            <person name="Mikhailova N."/>
            <person name="Mouttaki H."/>
            <person name="Lin L."/>
            <person name="Zhou J."/>
            <person name="Hemme C.L."/>
            <person name="Woyke T."/>
        </authorList>
    </citation>
    <scope>NUCLEOTIDE SEQUENCE [LARGE SCALE GENOMIC DNA]</scope>
    <source>
        <strain evidence="4">WM1</strain>
    </source>
</reference>
<evidence type="ECO:0000313" key="4">
    <source>
        <dbReference type="EMBL" id="ADL03170.1"/>
    </source>
</evidence>
<dbReference type="RefSeq" id="WP_013271268.1">
    <property type="nucleotide sequence ID" value="NC_014376.1"/>
</dbReference>
<dbReference type="STRING" id="610130.Closa_0534"/>
<dbReference type="Proteomes" id="UP000001662">
    <property type="component" value="Chromosome"/>
</dbReference>
<protein>
    <submittedName>
        <fullName evidence="4">Cell wall binding repeat-containing protein</fullName>
    </submittedName>
</protein>
<dbReference type="eggNOG" id="COG5263">
    <property type="taxonomic scope" value="Bacteria"/>
</dbReference>
<keyword evidence="1" id="KW-0677">Repeat</keyword>
<dbReference type="Pfam" id="PF19127">
    <property type="entry name" value="Choline_bind_3"/>
    <property type="match status" value="1"/>
</dbReference>
<dbReference type="AlphaFoldDB" id="D9R4I6"/>